<sequence length="366" mass="41381">MDSVRSNSRMSTRKKKKKEREKIVQGFWSKSALLQCDVITDVIDKADHIKITSCSKDAYAWWLDAIQTLYPENKSHGRGDRIKWHPEVGVTIQLDKDGTLRIKGKKHLDWFAENIEKILASGSKDLAAPAELGHIIDIHMRLEDGYTVHDLLDHLPTTGALKHGPTYIYRLWRGLLDQWGGRGGDLYVISPLIDARRVSDVLLAIIKHRNFRNKVHIFTMPNCDGENKWPKVIRDAKEIVRELKSPNKKRLVAEERLRLAEEHLEVSFGRFHCKLIANCSPETGQAEILLTSASFHKWHFDIESGDTVTYFRLSAENIINHYLAPLGLEQQVSVLESPDASEEGTVITEGVPPTGNGIGESNAGQE</sequence>
<keyword evidence="3" id="KW-1185">Reference proteome</keyword>
<proteinExistence type="predicted"/>
<evidence type="ECO:0000313" key="2">
    <source>
        <dbReference type="EMBL" id="KAK2167867.1"/>
    </source>
</evidence>
<dbReference type="Proteomes" id="UP001208570">
    <property type="component" value="Unassembled WGS sequence"/>
</dbReference>
<gene>
    <name evidence="2" type="ORF">LSH36_23g09010</name>
</gene>
<feature type="region of interest" description="Disordered" evidence="1">
    <location>
        <begin position="341"/>
        <end position="366"/>
    </location>
</feature>
<organism evidence="2 3">
    <name type="scientific">Paralvinella palmiformis</name>
    <dbReference type="NCBI Taxonomy" id="53620"/>
    <lineage>
        <taxon>Eukaryota</taxon>
        <taxon>Metazoa</taxon>
        <taxon>Spiralia</taxon>
        <taxon>Lophotrochozoa</taxon>
        <taxon>Annelida</taxon>
        <taxon>Polychaeta</taxon>
        <taxon>Sedentaria</taxon>
        <taxon>Canalipalpata</taxon>
        <taxon>Terebellida</taxon>
        <taxon>Terebelliformia</taxon>
        <taxon>Alvinellidae</taxon>
        <taxon>Paralvinella</taxon>
    </lineage>
</organism>
<comment type="caution">
    <text evidence="2">The sequence shown here is derived from an EMBL/GenBank/DDBJ whole genome shotgun (WGS) entry which is preliminary data.</text>
</comment>
<protein>
    <submittedName>
        <fullName evidence="2">Uncharacterized protein</fullName>
    </submittedName>
</protein>
<evidence type="ECO:0000313" key="3">
    <source>
        <dbReference type="Proteomes" id="UP001208570"/>
    </source>
</evidence>
<reference evidence="2" key="1">
    <citation type="journal article" date="2023" name="Mol. Biol. Evol.">
        <title>Third-Generation Sequencing Reveals the Adaptive Role of the Epigenome in Three Deep-Sea Polychaetes.</title>
        <authorList>
            <person name="Perez M."/>
            <person name="Aroh O."/>
            <person name="Sun Y."/>
            <person name="Lan Y."/>
            <person name="Juniper S.K."/>
            <person name="Young C.R."/>
            <person name="Angers B."/>
            <person name="Qian P.Y."/>
        </authorList>
    </citation>
    <scope>NUCLEOTIDE SEQUENCE</scope>
    <source>
        <strain evidence="2">P08H-3</strain>
    </source>
</reference>
<accession>A0AAD9KB54</accession>
<dbReference type="AlphaFoldDB" id="A0AAD9KB54"/>
<dbReference type="EMBL" id="JAODUP010000023">
    <property type="protein sequence ID" value="KAK2167867.1"/>
    <property type="molecule type" value="Genomic_DNA"/>
</dbReference>
<evidence type="ECO:0000256" key="1">
    <source>
        <dbReference type="SAM" id="MobiDB-lite"/>
    </source>
</evidence>
<name>A0AAD9KB54_9ANNE</name>